<evidence type="ECO:0000313" key="1">
    <source>
        <dbReference type="EMBL" id="MCI28386.1"/>
    </source>
</evidence>
<accession>A0A392QXY4</accession>
<feature type="non-terminal residue" evidence="1">
    <location>
        <position position="1"/>
    </location>
</feature>
<keyword evidence="2" id="KW-1185">Reference proteome</keyword>
<dbReference type="AlphaFoldDB" id="A0A392QXY4"/>
<evidence type="ECO:0000313" key="2">
    <source>
        <dbReference type="Proteomes" id="UP000265520"/>
    </source>
</evidence>
<dbReference type="Proteomes" id="UP000265520">
    <property type="component" value="Unassembled WGS sequence"/>
</dbReference>
<feature type="non-terminal residue" evidence="1">
    <location>
        <position position="67"/>
    </location>
</feature>
<proteinExistence type="predicted"/>
<protein>
    <submittedName>
        <fullName evidence="1">tRNA A64-2'-O-ribosylphosphate transferase</fullName>
    </submittedName>
</protein>
<comment type="caution">
    <text evidence="1">The sequence shown here is derived from an EMBL/GenBank/DDBJ whole genome shotgun (WGS) entry which is preliminary data.</text>
</comment>
<sequence>SDITNVEVDTKASEGFDISWLGSTNLAIGASQFATDVADVDCILNCDRESISVSLPSAEAYLHLPMV</sequence>
<dbReference type="EMBL" id="LXQA010165367">
    <property type="protein sequence ID" value="MCI28386.1"/>
    <property type="molecule type" value="Genomic_DNA"/>
</dbReference>
<reference evidence="1 2" key="1">
    <citation type="journal article" date="2018" name="Front. Plant Sci.">
        <title>Red Clover (Trifolium pratense) and Zigzag Clover (T. medium) - A Picture of Genomic Similarities and Differences.</title>
        <authorList>
            <person name="Dluhosova J."/>
            <person name="Istvanek J."/>
            <person name="Nedelnik J."/>
            <person name="Repkova J."/>
        </authorList>
    </citation>
    <scope>NUCLEOTIDE SEQUENCE [LARGE SCALE GENOMIC DNA]</scope>
    <source>
        <strain evidence="2">cv. 10/8</strain>
        <tissue evidence="1">Leaf</tissue>
    </source>
</reference>
<name>A0A392QXY4_9FABA</name>
<organism evidence="1 2">
    <name type="scientific">Trifolium medium</name>
    <dbReference type="NCBI Taxonomy" id="97028"/>
    <lineage>
        <taxon>Eukaryota</taxon>
        <taxon>Viridiplantae</taxon>
        <taxon>Streptophyta</taxon>
        <taxon>Embryophyta</taxon>
        <taxon>Tracheophyta</taxon>
        <taxon>Spermatophyta</taxon>
        <taxon>Magnoliopsida</taxon>
        <taxon>eudicotyledons</taxon>
        <taxon>Gunneridae</taxon>
        <taxon>Pentapetalae</taxon>
        <taxon>rosids</taxon>
        <taxon>fabids</taxon>
        <taxon>Fabales</taxon>
        <taxon>Fabaceae</taxon>
        <taxon>Papilionoideae</taxon>
        <taxon>50 kb inversion clade</taxon>
        <taxon>NPAAA clade</taxon>
        <taxon>Hologalegina</taxon>
        <taxon>IRL clade</taxon>
        <taxon>Trifolieae</taxon>
        <taxon>Trifolium</taxon>
    </lineage>
</organism>
<keyword evidence="1" id="KW-0808">Transferase</keyword>
<dbReference type="GO" id="GO:0016740">
    <property type="term" value="F:transferase activity"/>
    <property type="evidence" value="ECO:0007669"/>
    <property type="project" value="UniProtKB-KW"/>
</dbReference>